<accession>A0A8B6CHA6</accession>
<feature type="domain" description="EF-hand" evidence="3">
    <location>
        <begin position="89"/>
        <end position="124"/>
    </location>
</feature>
<dbReference type="Gene3D" id="1.10.238.10">
    <property type="entry name" value="EF-hand"/>
    <property type="match status" value="1"/>
</dbReference>
<evidence type="ECO:0000256" key="1">
    <source>
        <dbReference type="ARBA" id="ARBA00022837"/>
    </source>
</evidence>
<dbReference type="InterPro" id="IPR018247">
    <property type="entry name" value="EF_Hand_1_Ca_BS"/>
</dbReference>
<dbReference type="PROSITE" id="PS00018">
    <property type="entry name" value="EF_HAND_1"/>
    <property type="match status" value="2"/>
</dbReference>
<name>A0A8B6CHA6_MYTGA</name>
<evidence type="ECO:0000256" key="2">
    <source>
        <dbReference type="SAM" id="SignalP"/>
    </source>
</evidence>
<evidence type="ECO:0000313" key="4">
    <source>
        <dbReference type="EMBL" id="VDI05371.1"/>
    </source>
</evidence>
<dbReference type="GO" id="GO:0005509">
    <property type="term" value="F:calcium ion binding"/>
    <property type="evidence" value="ECO:0007669"/>
    <property type="project" value="InterPro"/>
</dbReference>
<dbReference type="PROSITE" id="PS50222">
    <property type="entry name" value="EF_HAND_2"/>
    <property type="match status" value="1"/>
</dbReference>
<organism evidence="4 5">
    <name type="scientific">Mytilus galloprovincialis</name>
    <name type="common">Mediterranean mussel</name>
    <dbReference type="NCBI Taxonomy" id="29158"/>
    <lineage>
        <taxon>Eukaryota</taxon>
        <taxon>Metazoa</taxon>
        <taxon>Spiralia</taxon>
        <taxon>Lophotrochozoa</taxon>
        <taxon>Mollusca</taxon>
        <taxon>Bivalvia</taxon>
        <taxon>Autobranchia</taxon>
        <taxon>Pteriomorphia</taxon>
        <taxon>Mytilida</taxon>
        <taxon>Mytiloidea</taxon>
        <taxon>Mytilidae</taxon>
        <taxon>Mytilinae</taxon>
        <taxon>Mytilus</taxon>
    </lineage>
</organism>
<keyword evidence="5" id="KW-1185">Reference proteome</keyword>
<gene>
    <name evidence="4" type="ORF">MGAL_10B031793</name>
</gene>
<sequence>MSLIIRMTLSFVLFCITMDMTYGACCNPPNGRYCADCTVSTPRCGYHSCNIFGCGCTCRTEPYDKICFDHRGRCLCIDYKRKRRDVSLDEDMSASIQFASLDINSDGLIEQFEFIKALEQMEITDNTTMFHHWSIMDEDKDGTVTLEEFDKEK</sequence>
<comment type="caution">
    <text evidence="4">The sequence shown here is derived from an EMBL/GenBank/DDBJ whole genome shotgun (WGS) entry which is preliminary data.</text>
</comment>
<protein>
    <recommendedName>
        <fullName evidence="3">EF-hand domain-containing protein</fullName>
    </recommendedName>
</protein>
<feature type="chain" id="PRO_5033068928" description="EF-hand domain-containing protein" evidence="2">
    <location>
        <begin position="24"/>
        <end position="153"/>
    </location>
</feature>
<keyword evidence="1" id="KW-0106">Calcium</keyword>
<dbReference type="Proteomes" id="UP000596742">
    <property type="component" value="Unassembled WGS sequence"/>
</dbReference>
<evidence type="ECO:0000259" key="3">
    <source>
        <dbReference type="PROSITE" id="PS50222"/>
    </source>
</evidence>
<proteinExistence type="predicted"/>
<reference evidence="4" key="1">
    <citation type="submission" date="2018-11" db="EMBL/GenBank/DDBJ databases">
        <authorList>
            <person name="Alioto T."/>
            <person name="Alioto T."/>
        </authorList>
    </citation>
    <scope>NUCLEOTIDE SEQUENCE</scope>
</reference>
<dbReference type="SUPFAM" id="SSF47473">
    <property type="entry name" value="EF-hand"/>
    <property type="match status" value="1"/>
</dbReference>
<dbReference type="OrthoDB" id="3737830at2759"/>
<dbReference type="AlphaFoldDB" id="A0A8B6CHA6"/>
<keyword evidence="2" id="KW-0732">Signal</keyword>
<feature type="signal peptide" evidence="2">
    <location>
        <begin position="1"/>
        <end position="23"/>
    </location>
</feature>
<dbReference type="InterPro" id="IPR011992">
    <property type="entry name" value="EF-hand-dom_pair"/>
</dbReference>
<dbReference type="InterPro" id="IPR002048">
    <property type="entry name" value="EF_hand_dom"/>
</dbReference>
<evidence type="ECO:0000313" key="5">
    <source>
        <dbReference type="Proteomes" id="UP000596742"/>
    </source>
</evidence>
<dbReference type="EMBL" id="UYJE01001813">
    <property type="protein sequence ID" value="VDI05371.1"/>
    <property type="molecule type" value="Genomic_DNA"/>
</dbReference>